<keyword evidence="13" id="KW-0963">Cytoplasm</keyword>
<comment type="catalytic activity">
    <reaction evidence="13">
        <text>a ribonucleoside 5'-diphosphate + ATP = a ribonucleoside 5'-triphosphate + ADP</text>
        <dbReference type="Rhea" id="RHEA:18113"/>
        <dbReference type="ChEBI" id="CHEBI:30616"/>
        <dbReference type="ChEBI" id="CHEBI:57930"/>
        <dbReference type="ChEBI" id="CHEBI:61557"/>
        <dbReference type="ChEBI" id="CHEBI:456216"/>
        <dbReference type="EC" id="2.7.4.6"/>
    </reaction>
</comment>
<evidence type="ECO:0000256" key="11">
    <source>
        <dbReference type="ARBA" id="ARBA00022842"/>
    </source>
</evidence>
<evidence type="ECO:0000256" key="1">
    <source>
        <dbReference type="ARBA" id="ARBA00001946"/>
    </source>
</evidence>
<dbReference type="InterPro" id="IPR034907">
    <property type="entry name" value="NDK-like_dom"/>
</dbReference>
<dbReference type="InterPro" id="IPR001564">
    <property type="entry name" value="Nucleoside_diP_kinase"/>
</dbReference>
<keyword evidence="6 13" id="KW-0808">Transferase</keyword>
<dbReference type="GO" id="GO:0006228">
    <property type="term" value="P:UTP biosynthetic process"/>
    <property type="evidence" value="ECO:0007669"/>
    <property type="project" value="UniProtKB-UniRule"/>
</dbReference>
<dbReference type="EMBL" id="FTMS01000010">
    <property type="protein sequence ID" value="SIQ54122.1"/>
    <property type="molecule type" value="Genomic_DNA"/>
</dbReference>
<dbReference type="GO" id="GO:0046872">
    <property type="term" value="F:metal ion binding"/>
    <property type="evidence" value="ECO:0007669"/>
    <property type="project" value="UniProtKB-KW"/>
</dbReference>
<dbReference type="GO" id="GO:0005737">
    <property type="term" value="C:cytoplasm"/>
    <property type="evidence" value="ECO:0007669"/>
    <property type="project" value="UniProtKB-SubCell"/>
</dbReference>
<proteinExistence type="inferred from homology"/>
<dbReference type="SMART" id="SM00562">
    <property type="entry name" value="NDK"/>
    <property type="match status" value="1"/>
</dbReference>
<evidence type="ECO:0000256" key="9">
    <source>
        <dbReference type="ARBA" id="ARBA00022777"/>
    </source>
</evidence>
<feature type="binding site" evidence="13 14">
    <location>
        <position position="131"/>
    </location>
    <ligand>
        <name>ATP</name>
        <dbReference type="ChEBI" id="CHEBI:30616"/>
    </ligand>
</feature>
<feature type="binding site" evidence="13 14">
    <location>
        <position position="125"/>
    </location>
    <ligand>
        <name>ATP</name>
        <dbReference type="ChEBI" id="CHEBI:30616"/>
    </ligand>
</feature>
<dbReference type="EC" id="2.7.4.6" evidence="3 13"/>
<evidence type="ECO:0000256" key="13">
    <source>
        <dbReference type="HAMAP-Rule" id="MF_00451"/>
    </source>
</evidence>
<evidence type="ECO:0000256" key="12">
    <source>
        <dbReference type="ARBA" id="ARBA00023080"/>
    </source>
</evidence>
<comment type="catalytic activity">
    <reaction evidence="13">
        <text>a 2'-deoxyribonucleoside 5'-diphosphate + ATP = a 2'-deoxyribonucleoside 5'-triphosphate + ADP</text>
        <dbReference type="Rhea" id="RHEA:44640"/>
        <dbReference type="ChEBI" id="CHEBI:30616"/>
        <dbReference type="ChEBI" id="CHEBI:61560"/>
        <dbReference type="ChEBI" id="CHEBI:73316"/>
        <dbReference type="ChEBI" id="CHEBI:456216"/>
        <dbReference type="EC" id="2.7.4.6"/>
    </reaction>
</comment>
<protein>
    <recommendedName>
        <fullName evidence="4 13">Nucleoside diphosphate kinase</fullName>
        <shortName evidence="13">NDK</shortName>
        <shortName evidence="13">NDP kinase</shortName>
        <ecNumber evidence="3 13">2.7.4.6</ecNumber>
    </recommendedName>
    <alternativeName>
        <fullName evidence="13">Nucleoside-2-P kinase</fullName>
    </alternativeName>
</protein>
<dbReference type="PRINTS" id="PR01243">
    <property type="entry name" value="NUCDPKINASE"/>
</dbReference>
<keyword evidence="7 13" id="KW-0479">Metal-binding</keyword>
<reference evidence="17 18" key="1">
    <citation type="submission" date="2017-01" db="EMBL/GenBank/DDBJ databases">
        <authorList>
            <person name="Mah S.A."/>
            <person name="Swanson W.J."/>
            <person name="Moy G.W."/>
            <person name="Vacquier V.D."/>
        </authorList>
    </citation>
    <scope>NUCLEOTIDE SEQUENCE [LARGE SCALE GENOMIC DNA]</scope>
    <source>
        <strain evidence="17 18">ASpG1</strain>
    </source>
</reference>
<accession>A0A1N6TL49</accession>
<comment type="cofactor">
    <cofactor evidence="1 13">
        <name>Mg(2+)</name>
        <dbReference type="ChEBI" id="CHEBI:18420"/>
    </cofactor>
</comment>
<keyword evidence="18" id="KW-1185">Reference proteome</keyword>
<dbReference type="Pfam" id="PF00334">
    <property type="entry name" value="NDK"/>
    <property type="match status" value="1"/>
</dbReference>
<dbReference type="GO" id="GO:0006183">
    <property type="term" value="P:GTP biosynthetic process"/>
    <property type="evidence" value="ECO:0007669"/>
    <property type="project" value="UniProtKB-UniRule"/>
</dbReference>
<dbReference type="FunFam" id="3.30.70.141:FF:000003">
    <property type="entry name" value="Nucleoside diphosphate kinase"/>
    <property type="match status" value="1"/>
</dbReference>
<evidence type="ECO:0000256" key="2">
    <source>
        <dbReference type="ARBA" id="ARBA00008142"/>
    </source>
</evidence>
<comment type="subunit">
    <text evidence="13">Homotetramer.</text>
</comment>
<dbReference type="AlphaFoldDB" id="A0A1N6TL49"/>
<sequence>MSEQRPNGRHRRETALGNRKRVKMERVEILKENIHTGGMAYEKTYVMLKPGVLQRRLTGIILQRLEEKGLTLAALKLMVIPREIAERHYAEHSQRPFFPDLISYTTSGPVVAMVVCGENAIARVRALAGPTRIEEAPPGTIRGDFAAVTRKNVIHTSDCSESARREIELFFSPGEILEYEDPNADWTY</sequence>
<evidence type="ECO:0000256" key="14">
    <source>
        <dbReference type="PROSITE-ProRule" id="PRU00706"/>
    </source>
</evidence>
<evidence type="ECO:0000256" key="10">
    <source>
        <dbReference type="ARBA" id="ARBA00022840"/>
    </source>
</evidence>
<keyword evidence="9 13" id="KW-0418">Kinase</keyword>
<evidence type="ECO:0000256" key="5">
    <source>
        <dbReference type="ARBA" id="ARBA00022553"/>
    </source>
</evidence>
<evidence type="ECO:0000256" key="8">
    <source>
        <dbReference type="ARBA" id="ARBA00022741"/>
    </source>
</evidence>
<feature type="binding site" evidence="13 14">
    <location>
        <position position="152"/>
    </location>
    <ligand>
        <name>ATP</name>
        <dbReference type="ChEBI" id="CHEBI:30616"/>
    </ligand>
</feature>
<dbReference type="CDD" id="cd04413">
    <property type="entry name" value="NDPk_I"/>
    <property type="match status" value="1"/>
</dbReference>
<keyword evidence="5 13" id="KW-0597">Phosphoprotein</keyword>
<dbReference type="HAMAP" id="MF_00451">
    <property type="entry name" value="NDP_kinase"/>
    <property type="match status" value="1"/>
</dbReference>
<name>A0A1N6TL49_9SPIO</name>
<comment type="function">
    <text evidence="13">Major role in the synthesis of nucleoside triphosphates other than ATP. The ATP gamma phosphate is transferred to the NDP beta phosphate via a ping-pong mechanism, using a phosphorylated active-site intermediate.</text>
</comment>
<keyword evidence="12 13" id="KW-0546">Nucleotide metabolism</keyword>
<evidence type="ECO:0000259" key="16">
    <source>
        <dbReference type="SMART" id="SM00562"/>
    </source>
</evidence>
<keyword evidence="10 13" id="KW-0067">ATP-binding</keyword>
<evidence type="ECO:0000256" key="15">
    <source>
        <dbReference type="RuleBase" id="RU004011"/>
    </source>
</evidence>
<dbReference type="NCBIfam" id="NF001908">
    <property type="entry name" value="PRK00668.1"/>
    <property type="match status" value="1"/>
</dbReference>
<dbReference type="InterPro" id="IPR036850">
    <property type="entry name" value="NDK-like_dom_sf"/>
</dbReference>
<evidence type="ECO:0000313" key="17">
    <source>
        <dbReference type="EMBL" id="SIQ54122.1"/>
    </source>
</evidence>
<comment type="similarity">
    <text evidence="2 13 14 15">Belongs to the NDK family.</text>
</comment>
<organism evidence="17 18">
    <name type="scientific">Alkalispirochaeta americana</name>
    <dbReference type="NCBI Taxonomy" id="159291"/>
    <lineage>
        <taxon>Bacteria</taxon>
        <taxon>Pseudomonadati</taxon>
        <taxon>Spirochaetota</taxon>
        <taxon>Spirochaetia</taxon>
        <taxon>Spirochaetales</taxon>
        <taxon>Spirochaetaceae</taxon>
        <taxon>Alkalispirochaeta</taxon>
    </lineage>
</organism>
<dbReference type="GO" id="GO:0005524">
    <property type="term" value="F:ATP binding"/>
    <property type="evidence" value="ECO:0007669"/>
    <property type="project" value="UniProtKB-UniRule"/>
</dbReference>
<dbReference type="GO" id="GO:0006241">
    <property type="term" value="P:CTP biosynthetic process"/>
    <property type="evidence" value="ECO:0007669"/>
    <property type="project" value="UniProtKB-UniRule"/>
</dbReference>
<dbReference type="GO" id="GO:0004550">
    <property type="term" value="F:nucleoside diphosphate kinase activity"/>
    <property type="evidence" value="ECO:0007669"/>
    <property type="project" value="UniProtKB-UniRule"/>
</dbReference>
<evidence type="ECO:0000256" key="7">
    <source>
        <dbReference type="ARBA" id="ARBA00022723"/>
    </source>
</evidence>
<dbReference type="Gene3D" id="3.30.70.141">
    <property type="entry name" value="Nucleoside diphosphate kinase-like domain"/>
    <property type="match status" value="1"/>
</dbReference>
<dbReference type="PROSITE" id="PS51374">
    <property type="entry name" value="NDPK_LIKE"/>
    <property type="match status" value="1"/>
</dbReference>
<dbReference type="Proteomes" id="UP000186400">
    <property type="component" value="Unassembled WGS sequence"/>
</dbReference>
<dbReference type="STRING" id="159291.SAMN05920897_110101"/>
<feature type="binding site" evidence="13 14">
    <location>
        <position position="142"/>
    </location>
    <ligand>
        <name>ATP</name>
        <dbReference type="ChEBI" id="CHEBI:30616"/>
    </ligand>
</feature>
<feature type="active site" description="Pros-phosphohistidine intermediate" evidence="13 14">
    <location>
        <position position="155"/>
    </location>
</feature>
<feature type="binding site" evidence="13 14">
    <location>
        <position position="49"/>
    </location>
    <ligand>
        <name>ATP</name>
        <dbReference type="ChEBI" id="CHEBI:30616"/>
    </ligand>
</feature>
<dbReference type="SUPFAM" id="SSF54919">
    <property type="entry name" value="Nucleoside diphosphate kinase, NDK"/>
    <property type="match status" value="1"/>
</dbReference>
<keyword evidence="11 13" id="KW-0460">Magnesium</keyword>
<dbReference type="PANTHER" id="PTHR11349">
    <property type="entry name" value="NUCLEOSIDE DIPHOSPHATE KINASE"/>
    <property type="match status" value="1"/>
</dbReference>
<evidence type="ECO:0000313" key="18">
    <source>
        <dbReference type="Proteomes" id="UP000186400"/>
    </source>
</evidence>
<comment type="subcellular location">
    <subcellularLocation>
        <location evidence="13">Cytoplasm</location>
    </subcellularLocation>
</comment>
<feature type="binding site" evidence="13 14">
    <location>
        <position position="97"/>
    </location>
    <ligand>
        <name>ATP</name>
        <dbReference type="ChEBI" id="CHEBI:30616"/>
    </ligand>
</feature>
<gene>
    <name evidence="13" type="primary">ndk</name>
    <name evidence="17" type="ORF">SAMN05920897_110101</name>
</gene>
<feature type="domain" description="Nucleoside diphosphate kinase-like" evidence="16">
    <location>
        <begin position="41"/>
        <end position="178"/>
    </location>
</feature>
<keyword evidence="8 13" id="KW-0547">Nucleotide-binding</keyword>
<evidence type="ECO:0000256" key="3">
    <source>
        <dbReference type="ARBA" id="ARBA00012966"/>
    </source>
</evidence>
<evidence type="ECO:0000256" key="6">
    <source>
        <dbReference type="ARBA" id="ARBA00022679"/>
    </source>
</evidence>
<evidence type="ECO:0000256" key="4">
    <source>
        <dbReference type="ARBA" id="ARBA00017632"/>
    </source>
</evidence>